<evidence type="ECO:0000256" key="7">
    <source>
        <dbReference type="ARBA" id="ARBA00022741"/>
    </source>
</evidence>
<dbReference type="GO" id="GO:0005794">
    <property type="term" value="C:Golgi apparatus"/>
    <property type="evidence" value="ECO:0007669"/>
    <property type="project" value="TreeGrafter"/>
</dbReference>
<evidence type="ECO:0000256" key="2">
    <source>
        <dbReference type="ARBA" id="ARBA00005619"/>
    </source>
</evidence>
<keyword evidence="5 14" id="KW-0812">Transmembrane</keyword>
<comment type="similarity">
    <text evidence="2">Belongs to the SRP receptor beta subunit family.</text>
</comment>
<keyword evidence="16" id="KW-1185">Reference proteome</keyword>
<name>A0AAW1S311_9CHLO</name>
<evidence type="ECO:0000313" key="15">
    <source>
        <dbReference type="EMBL" id="KAK9840174.1"/>
    </source>
</evidence>
<keyword evidence="12 14" id="KW-0472">Membrane</keyword>
<evidence type="ECO:0000256" key="3">
    <source>
        <dbReference type="ARBA" id="ARBA00010290"/>
    </source>
</evidence>
<evidence type="ECO:0000256" key="5">
    <source>
        <dbReference type="ARBA" id="ARBA00022692"/>
    </source>
</evidence>
<keyword evidence="7" id="KW-0547">Nucleotide-binding</keyword>
<evidence type="ECO:0000256" key="14">
    <source>
        <dbReference type="SAM" id="Phobius"/>
    </source>
</evidence>
<keyword evidence="13" id="KW-0675">Receptor</keyword>
<dbReference type="GO" id="GO:0003924">
    <property type="term" value="F:GTPase activity"/>
    <property type="evidence" value="ECO:0007669"/>
    <property type="project" value="TreeGrafter"/>
</dbReference>
<dbReference type="InterPro" id="IPR019009">
    <property type="entry name" value="SRP_receptor_beta_su"/>
</dbReference>
<gene>
    <name evidence="15" type="ORF">WJX74_004803</name>
</gene>
<dbReference type="InterPro" id="IPR027417">
    <property type="entry name" value="P-loop_NTPase"/>
</dbReference>
<keyword evidence="8" id="KW-0256">Endoplasmic reticulum</keyword>
<comment type="similarity">
    <text evidence="3">Belongs to the small GTPase superfamily. Arf family.</text>
</comment>
<comment type="caution">
    <text evidence="15">The sequence shown here is derived from an EMBL/GenBank/DDBJ whole genome shotgun (WGS) entry which is preliminary data.</text>
</comment>
<dbReference type="Proteomes" id="UP001438707">
    <property type="component" value="Unassembled WGS sequence"/>
</dbReference>
<reference evidence="15 16" key="1">
    <citation type="journal article" date="2024" name="Nat. Commun.">
        <title>Phylogenomics reveals the evolutionary origins of lichenization in chlorophyte algae.</title>
        <authorList>
            <person name="Puginier C."/>
            <person name="Libourel C."/>
            <person name="Otte J."/>
            <person name="Skaloud P."/>
            <person name="Haon M."/>
            <person name="Grisel S."/>
            <person name="Petersen M."/>
            <person name="Berrin J.G."/>
            <person name="Delaux P.M."/>
            <person name="Dal Grande F."/>
            <person name="Keller J."/>
        </authorList>
    </citation>
    <scope>NUCLEOTIDE SEQUENCE [LARGE SCALE GENOMIC DNA]</scope>
    <source>
        <strain evidence="15 16">SAG 2145</strain>
    </source>
</reference>
<evidence type="ECO:0000256" key="12">
    <source>
        <dbReference type="ARBA" id="ARBA00023136"/>
    </source>
</evidence>
<keyword evidence="9" id="KW-0931">ER-Golgi transport</keyword>
<evidence type="ECO:0000256" key="11">
    <source>
        <dbReference type="ARBA" id="ARBA00023134"/>
    </source>
</evidence>
<evidence type="ECO:0000256" key="10">
    <source>
        <dbReference type="ARBA" id="ARBA00022989"/>
    </source>
</evidence>
<dbReference type="PANTHER" id="PTHR45909">
    <property type="entry name" value="ADP-RIBOSYLATION FACTOR-RELATED PROTEIN 1"/>
    <property type="match status" value="1"/>
</dbReference>
<dbReference type="Gene3D" id="3.40.50.300">
    <property type="entry name" value="P-loop containing nucleotide triphosphate hydrolases"/>
    <property type="match status" value="1"/>
</dbReference>
<evidence type="ECO:0000256" key="1">
    <source>
        <dbReference type="ARBA" id="ARBA00004389"/>
    </source>
</evidence>
<accession>A0AAW1S311</accession>
<evidence type="ECO:0000256" key="4">
    <source>
        <dbReference type="ARBA" id="ARBA00020256"/>
    </source>
</evidence>
<evidence type="ECO:0000313" key="16">
    <source>
        <dbReference type="Proteomes" id="UP001438707"/>
    </source>
</evidence>
<evidence type="ECO:0000256" key="8">
    <source>
        <dbReference type="ARBA" id="ARBA00022824"/>
    </source>
</evidence>
<dbReference type="GO" id="GO:0006886">
    <property type="term" value="P:intracellular protein transport"/>
    <property type="evidence" value="ECO:0007669"/>
    <property type="project" value="TreeGrafter"/>
</dbReference>
<keyword evidence="6" id="KW-0519">Myristate</keyword>
<evidence type="ECO:0000256" key="6">
    <source>
        <dbReference type="ARBA" id="ARBA00022707"/>
    </source>
</evidence>
<comment type="subcellular location">
    <subcellularLocation>
        <location evidence="1">Endoplasmic reticulum membrane</location>
        <topology evidence="1">Single-pass membrane protein</topology>
    </subcellularLocation>
</comment>
<dbReference type="GO" id="GO:0034067">
    <property type="term" value="P:protein localization to Golgi apparatus"/>
    <property type="evidence" value="ECO:0007669"/>
    <property type="project" value="TreeGrafter"/>
</dbReference>
<dbReference type="EMBL" id="JALJOS010000004">
    <property type="protein sequence ID" value="KAK9840174.1"/>
    <property type="molecule type" value="Genomic_DNA"/>
</dbReference>
<dbReference type="PANTHER" id="PTHR45909:SF1">
    <property type="entry name" value="ADP-RIBOSYLATION FACTOR-RELATED PROTEIN 1"/>
    <property type="match status" value="1"/>
</dbReference>
<evidence type="ECO:0000256" key="9">
    <source>
        <dbReference type="ARBA" id="ARBA00022892"/>
    </source>
</evidence>
<keyword evidence="11" id="KW-0342">GTP-binding</keyword>
<protein>
    <recommendedName>
        <fullName evidence="4">Signal recognition particle receptor subunit beta</fullName>
    </recommendedName>
</protein>
<dbReference type="GO" id="GO:0005789">
    <property type="term" value="C:endoplasmic reticulum membrane"/>
    <property type="evidence" value="ECO:0007669"/>
    <property type="project" value="UniProtKB-SubCell"/>
</dbReference>
<dbReference type="AlphaFoldDB" id="A0AAW1S311"/>
<dbReference type="GO" id="GO:0005525">
    <property type="term" value="F:GTP binding"/>
    <property type="evidence" value="ECO:0007669"/>
    <property type="project" value="UniProtKB-KW"/>
</dbReference>
<keyword evidence="9" id="KW-0813">Transport</keyword>
<dbReference type="SUPFAM" id="SSF52540">
    <property type="entry name" value="P-loop containing nucleoside triphosphate hydrolases"/>
    <property type="match status" value="1"/>
</dbReference>
<keyword evidence="10 14" id="KW-1133">Transmembrane helix</keyword>
<proteinExistence type="inferred from homology"/>
<sequence>MDPNNIQLESFPERISRPSTALSLAALVILLVLLTFVRSWLKGPKGKTVLILGPCGAGKTTLFLQLRDGSSHMGTVASMQENADSLPVKLANGSSKAVQVVDVPGHPRVRGKFRSFLDKARGILFVVDAVDFTPHKTSTAEQLYEVLEQGAVRKRRMRILLVCNKGDQGAKAHTTSFIQKQLEREIDQLRLTRRSLGEGNFTDLMPKAETPFTFEALSKARGAQVTCCGASAVAPDLEHVLSFLQSCAAS</sequence>
<feature type="transmembrane region" description="Helical" evidence="14">
    <location>
        <begin position="20"/>
        <end position="41"/>
    </location>
</feature>
<dbReference type="InterPro" id="IPR024156">
    <property type="entry name" value="Small_GTPase_ARF"/>
</dbReference>
<organism evidence="15 16">
    <name type="scientific">Apatococcus lobatus</name>
    <dbReference type="NCBI Taxonomy" id="904363"/>
    <lineage>
        <taxon>Eukaryota</taxon>
        <taxon>Viridiplantae</taxon>
        <taxon>Chlorophyta</taxon>
        <taxon>core chlorophytes</taxon>
        <taxon>Trebouxiophyceae</taxon>
        <taxon>Chlorellales</taxon>
        <taxon>Chlorellaceae</taxon>
        <taxon>Apatococcus</taxon>
    </lineage>
</organism>
<evidence type="ECO:0000256" key="13">
    <source>
        <dbReference type="ARBA" id="ARBA00023170"/>
    </source>
</evidence>
<dbReference type="GO" id="GO:0043001">
    <property type="term" value="P:Golgi to plasma membrane protein transport"/>
    <property type="evidence" value="ECO:0007669"/>
    <property type="project" value="TreeGrafter"/>
</dbReference>
<dbReference type="Pfam" id="PF09439">
    <property type="entry name" value="SRPRB"/>
    <property type="match status" value="1"/>
</dbReference>
<keyword evidence="6" id="KW-0449">Lipoprotein</keyword>